<gene>
    <name evidence="1" type="ORF">BSZ40_05525</name>
</gene>
<reference evidence="2" key="1">
    <citation type="submission" date="2016-12" db="EMBL/GenBank/DDBJ databases">
        <authorList>
            <person name="Meng X."/>
        </authorList>
    </citation>
    <scope>NUCLEOTIDE SEQUENCE [LARGE SCALE GENOMIC DNA]</scope>
    <source>
        <strain evidence="2">DSM 20732</strain>
    </source>
</reference>
<name>A0A1Q5PWU9_9ACTO</name>
<dbReference type="InParanoid" id="A0A1Q5PWU9"/>
<proteinExistence type="predicted"/>
<dbReference type="OrthoDB" id="7937990at2"/>
<dbReference type="InterPro" id="IPR006059">
    <property type="entry name" value="SBP"/>
</dbReference>
<dbReference type="PANTHER" id="PTHR43649">
    <property type="entry name" value="ARABINOSE-BINDING PROTEIN-RELATED"/>
    <property type="match status" value="1"/>
</dbReference>
<evidence type="ECO:0000313" key="2">
    <source>
        <dbReference type="Proteomes" id="UP000185612"/>
    </source>
</evidence>
<dbReference type="SUPFAM" id="SSF53850">
    <property type="entry name" value="Periplasmic binding protein-like II"/>
    <property type="match status" value="1"/>
</dbReference>
<protein>
    <submittedName>
        <fullName evidence="1">ABC transporter substrate-binding protein</fullName>
    </submittedName>
</protein>
<dbReference type="Gene3D" id="3.40.190.10">
    <property type="entry name" value="Periplasmic binding protein-like II"/>
    <property type="match status" value="1"/>
</dbReference>
<dbReference type="Pfam" id="PF01547">
    <property type="entry name" value="SBP_bac_1"/>
    <property type="match status" value="1"/>
</dbReference>
<dbReference type="Proteomes" id="UP000185612">
    <property type="component" value="Unassembled WGS sequence"/>
</dbReference>
<dbReference type="RefSeq" id="WP_073824106.1">
    <property type="nucleotide sequence ID" value="NZ_MQVS01000004.1"/>
</dbReference>
<comment type="caution">
    <text evidence="1">The sequence shown here is derived from an EMBL/GenBank/DDBJ whole genome shotgun (WGS) entry which is preliminary data.</text>
</comment>
<dbReference type="STRING" id="52770.BSZ40_05525"/>
<sequence length="413" mass="44772">MRPSRLGIAVVATTCALTACTPSAPDAGQADGGGQMTTLNLWMPPLADDQQDKAMWNEILAPFSKEHGVKIEVTIVPWDNYETKYLTGVTSGNGPDVGYMYQEIIGDYTTRDLLVPLDDLLTDQQRDNLLFLDHGLFDGKQYSVPFVVGAARIFVYNKQALAKAGVQPPATWDEFLATCQPLAAAGYTPYAAGWGDPNKGNLNSLFFPYVWQAGGQLFSPDGKEVLFDSPEVVRAANFVKDMQDAGCFGANATGVDGASASQLFVDGKSAYTVASEVDIPKYANLDYGFALSLKDKQQGTFIALDSLVILKQCQDPKLCAALVDFMTQGPQMEKFHAKAHFPPIGKDEKSNFSPEVLQFYTSHAAALRPLPVVPKGVGAYAALYKNLQQMLNGEKTPEQAMRDAAAEGRQVLQ</sequence>
<dbReference type="CDD" id="cd13585">
    <property type="entry name" value="PBP2_TMBP_like"/>
    <property type="match status" value="1"/>
</dbReference>
<keyword evidence="2" id="KW-1185">Reference proteome</keyword>
<dbReference type="AlphaFoldDB" id="A0A1Q5PWU9"/>
<organism evidence="1 2">
    <name type="scientific">Buchananella hordeovulneris</name>
    <dbReference type="NCBI Taxonomy" id="52770"/>
    <lineage>
        <taxon>Bacteria</taxon>
        <taxon>Bacillati</taxon>
        <taxon>Actinomycetota</taxon>
        <taxon>Actinomycetes</taxon>
        <taxon>Actinomycetales</taxon>
        <taxon>Actinomycetaceae</taxon>
        <taxon>Buchananella</taxon>
    </lineage>
</organism>
<dbReference type="EMBL" id="MQVS01000004">
    <property type="protein sequence ID" value="OKL51942.1"/>
    <property type="molecule type" value="Genomic_DNA"/>
</dbReference>
<accession>A0A1Q5PWU9</accession>
<evidence type="ECO:0000313" key="1">
    <source>
        <dbReference type="EMBL" id="OKL51942.1"/>
    </source>
</evidence>
<dbReference type="PROSITE" id="PS51257">
    <property type="entry name" value="PROKAR_LIPOPROTEIN"/>
    <property type="match status" value="1"/>
</dbReference>
<dbReference type="InterPro" id="IPR050490">
    <property type="entry name" value="Bact_solute-bd_prot1"/>
</dbReference>
<dbReference type="PANTHER" id="PTHR43649:SF12">
    <property type="entry name" value="DIACETYLCHITOBIOSE BINDING PROTEIN DASA"/>
    <property type="match status" value="1"/>
</dbReference>